<gene>
    <name evidence="2" type="ORF">NQ314_021387</name>
</gene>
<keyword evidence="3" id="KW-1185">Reference proteome</keyword>
<organism evidence="2 3">
    <name type="scientific">Rhamnusium bicolor</name>
    <dbReference type="NCBI Taxonomy" id="1586634"/>
    <lineage>
        <taxon>Eukaryota</taxon>
        <taxon>Metazoa</taxon>
        <taxon>Ecdysozoa</taxon>
        <taxon>Arthropoda</taxon>
        <taxon>Hexapoda</taxon>
        <taxon>Insecta</taxon>
        <taxon>Pterygota</taxon>
        <taxon>Neoptera</taxon>
        <taxon>Endopterygota</taxon>
        <taxon>Coleoptera</taxon>
        <taxon>Polyphaga</taxon>
        <taxon>Cucujiformia</taxon>
        <taxon>Chrysomeloidea</taxon>
        <taxon>Cerambycidae</taxon>
        <taxon>Lepturinae</taxon>
        <taxon>Rhagiini</taxon>
        <taxon>Rhamnusium</taxon>
    </lineage>
</organism>
<dbReference type="CDD" id="cd09275">
    <property type="entry name" value="RNase_HI_RT_DIRS1"/>
    <property type="match status" value="1"/>
</dbReference>
<reference evidence="2" key="1">
    <citation type="journal article" date="2023" name="Insect Mol. Biol.">
        <title>Genome sequencing provides insights into the evolution of gene families encoding plant cell wall-degrading enzymes in longhorned beetles.</title>
        <authorList>
            <person name="Shin N.R."/>
            <person name="Okamura Y."/>
            <person name="Kirsch R."/>
            <person name="Pauchet Y."/>
        </authorList>
    </citation>
    <scope>NUCLEOTIDE SEQUENCE</scope>
    <source>
        <strain evidence="2">RBIC_L_NR</strain>
    </source>
</reference>
<name>A0AAV8WIF6_9CUCU</name>
<evidence type="ECO:0000313" key="2">
    <source>
        <dbReference type="EMBL" id="KAJ8926266.1"/>
    </source>
</evidence>
<dbReference type="PANTHER" id="PTHR33050:SF7">
    <property type="entry name" value="RIBONUCLEASE H"/>
    <property type="match status" value="1"/>
</dbReference>
<protein>
    <submittedName>
        <fullName evidence="2">Uncharacterized protein</fullName>
    </submittedName>
</protein>
<proteinExistence type="predicted"/>
<feature type="region of interest" description="Disordered" evidence="1">
    <location>
        <begin position="401"/>
        <end position="425"/>
    </location>
</feature>
<accession>A0AAV8WIF6</accession>
<dbReference type="Proteomes" id="UP001162156">
    <property type="component" value="Unassembled WGS sequence"/>
</dbReference>
<evidence type="ECO:0000256" key="1">
    <source>
        <dbReference type="SAM" id="MobiDB-lite"/>
    </source>
</evidence>
<dbReference type="EMBL" id="JANEYF010005962">
    <property type="protein sequence ID" value="KAJ8926266.1"/>
    <property type="molecule type" value="Genomic_DNA"/>
</dbReference>
<sequence>MLYIKKLERQKYLALNKSGKNYDSRMIIIINHDTIDGELDRWLRNIPQVKNNILQDKFDIEIYTDASKTGVDNTTALSYINRIGSIRYPNLNRLSREIWSWCESRDIWLYASYVPTASNLADKSSRILSPDTEWELDKDTFKAIVDRFGKVNIDLFASSINFKCKTYVSWYRDPRVIINYLSKLSRQELSIEDLGKKLATLLALTTGHRIQTISLIRIQNVIFLEDRVKVFITDNIKTSGVNIVQPCLEIPYFDEHPNLCVAVTLNNYIESTISMRANKWKRTSIIMKLTKENLEVHNIDEPMWKNHTFLNVSTNKTVDEILLNTDGVLDITQNSDQRHNLNTDHNTALVDETKILESSGDKVIVDLDSIKSQNVQASPSGQNQATKGNKPELTNLKIDGLQNSFDSSSTNSEPFGSGASNRDSDYNHLQRALHHLLTQVMKQSQQTHELWNSAGSVELLIV</sequence>
<dbReference type="InterPro" id="IPR052055">
    <property type="entry name" value="Hepadnavirus_pol/RT"/>
</dbReference>
<feature type="compositionally biased region" description="Polar residues" evidence="1">
    <location>
        <begin position="401"/>
        <end position="421"/>
    </location>
</feature>
<comment type="caution">
    <text evidence="2">The sequence shown here is derived from an EMBL/GenBank/DDBJ whole genome shotgun (WGS) entry which is preliminary data.</text>
</comment>
<dbReference type="AlphaFoldDB" id="A0AAV8WIF6"/>
<evidence type="ECO:0000313" key="3">
    <source>
        <dbReference type="Proteomes" id="UP001162156"/>
    </source>
</evidence>
<dbReference type="PANTHER" id="PTHR33050">
    <property type="entry name" value="REVERSE TRANSCRIPTASE DOMAIN-CONTAINING PROTEIN"/>
    <property type="match status" value="1"/>
</dbReference>